<dbReference type="PANTHER" id="PTHR46211:SF1">
    <property type="entry name" value="GLYCEROPHOSPHODIESTER PHOSPHODIESTERASE, CYTOPLASMIC"/>
    <property type="match status" value="1"/>
</dbReference>
<dbReference type="RefSeq" id="WP_184213711.1">
    <property type="nucleotide sequence ID" value="NZ_JACHIP010000001.1"/>
</dbReference>
<keyword evidence="1" id="KW-0732">Signal</keyword>
<dbReference type="PROSITE" id="PS51704">
    <property type="entry name" value="GP_PDE"/>
    <property type="match status" value="1"/>
</dbReference>
<dbReference type="EMBL" id="JACHIP010000001">
    <property type="protein sequence ID" value="MBB5055999.1"/>
    <property type="molecule type" value="Genomic_DNA"/>
</dbReference>
<feature type="signal peptide" evidence="1">
    <location>
        <begin position="1"/>
        <end position="17"/>
    </location>
</feature>
<dbReference type="AlphaFoldDB" id="A0A7W8E2B0"/>
<evidence type="ECO:0000256" key="1">
    <source>
        <dbReference type="SAM" id="SignalP"/>
    </source>
</evidence>
<feature type="chain" id="PRO_5030981025" evidence="1">
    <location>
        <begin position="18"/>
        <end position="275"/>
    </location>
</feature>
<organism evidence="3 4">
    <name type="scientific">Granulicella aggregans</name>
    <dbReference type="NCBI Taxonomy" id="474949"/>
    <lineage>
        <taxon>Bacteria</taxon>
        <taxon>Pseudomonadati</taxon>
        <taxon>Acidobacteriota</taxon>
        <taxon>Terriglobia</taxon>
        <taxon>Terriglobales</taxon>
        <taxon>Acidobacteriaceae</taxon>
        <taxon>Granulicella</taxon>
    </lineage>
</organism>
<dbReference type="GO" id="GO:0006629">
    <property type="term" value="P:lipid metabolic process"/>
    <property type="evidence" value="ECO:0007669"/>
    <property type="project" value="InterPro"/>
</dbReference>
<dbReference type="InterPro" id="IPR030395">
    <property type="entry name" value="GP_PDE_dom"/>
</dbReference>
<dbReference type="PANTHER" id="PTHR46211">
    <property type="entry name" value="GLYCEROPHOSPHORYL DIESTER PHOSPHODIESTERASE"/>
    <property type="match status" value="1"/>
</dbReference>
<gene>
    <name evidence="3" type="ORF">HDF16_000668</name>
</gene>
<dbReference type="Proteomes" id="UP000540989">
    <property type="component" value="Unassembled WGS sequence"/>
</dbReference>
<name>A0A7W8E2B0_9BACT</name>
<evidence type="ECO:0000259" key="2">
    <source>
        <dbReference type="PROSITE" id="PS51704"/>
    </source>
</evidence>
<keyword evidence="4" id="KW-1185">Reference proteome</keyword>
<feature type="domain" description="GP-PDE" evidence="2">
    <location>
        <begin position="31"/>
        <end position="271"/>
    </location>
</feature>
<reference evidence="3 4" key="1">
    <citation type="submission" date="2020-08" db="EMBL/GenBank/DDBJ databases">
        <title>Genomic Encyclopedia of Type Strains, Phase IV (KMG-V): Genome sequencing to study the core and pangenomes of soil and plant-associated prokaryotes.</title>
        <authorList>
            <person name="Whitman W."/>
        </authorList>
    </citation>
    <scope>NUCLEOTIDE SEQUENCE [LARGE SCALE GENOMIC DNA]</scope>
    <source>
        <strain evidence="3 4">M8UP14</strain>
    </source>
</reference>
<protein>
    <submittedName>
        <fullName evidence="3">Glycerophosphoryl diester phosphodiesterase</fullName>
        <ecNumber evidence="3">3.1.4.46</ecNumber>
    </submittedName>
</protein>
<proteinExistence type="predicted"/>
<dbReference type="EC" id="3.1.4.46" evidence="3"/>
<evidence type="ECO:0000313" key="4">
    <source>
        <dbReference type="Proteomes" id="UP000540989"/>
    </source>
</evidence>
<evidence type="ECO:0000313" key="3">
    <source>
        <dbReference type="EMBL" id="MBB5055999.1"/>
    </source>
</evidence>
<comment type="caution">
    <text evidence="3">The sequence shown here is derived from an EMBL/GenBank/DDBJ whole genome shotgun (WGS) entry which is preliminary data.</text>
</comment>
<accession>A0A7W8E2B0</accession>
<dbReference type="SUPFAM" id="SSF51695">
    <property type="entry name" value="PLC-like phosphodiesterases"/>
    <property type="match status" value="1"/>
</dbReference>
<dbReference type="Pfam" id="PF03009">
    <property type="entry name" value="GDPD"/>
    <property type="match status" value="1"/>
</dbReference>
<dbReference type="InterPro" id="IPR017946">
    <property type="entry name" value="PLC-like_Pdiesterase_TIM-brl"/>
</dbReference>
<dbReference type="GO" id="GO:0008889">
    <property type="term" value="F:glycerophosphodiester phosphodiesterase activity"/>
    <property type="evidence" value="ECO:0007669"/>
    <property type="project" value="UniProtKB-EC"/>
</dbReference>
<keyword evidence="3" id="KW-0378">Hydrolase</keyword>
<sequence length="275" mass="30599">MLTFRTLLLCSATTALYAQQPAPPQSHHQQPVVCAHRGWLSPSQVENSLPVMEKTAQAGVAMIEFDLRRSSDGRLYLLHDATLDRTTDAAGPVLSKSAAELRQVHLRGPETGRLVEAIPTFDQFLVWAQHHQIELMVDLKDAPSAQVVSELKRYGLLNRAILLTFDEATAQAALASDPQVRVSILTKTQSEVDQAIQTAGQHPIDLYLPRTGEPALFQYAHQRGQKIITDLMEGPDLQFAANGEDVYREYLKDRPVDILVSNHPEALRRTLSNPR</sequence>
<dbReference type="Gene3D" id="3.20.20.190">
    <property type="entry name" value="Phosphatidylinositol (PI) phosphodiesterase"/>
    <property type="match status" value="1"/>
</dbReference>
<dbReference type="CDD" id="cd08566">
    <property type="entry name" value="GDPD_AtGDE_like"/>
    <property type="match status" value="1"/>
</dbReference>